<dbReference type="EMBL" id="LJCR01002217">
    <property type="protein sequence ID" value="KPV49072.1"/>
    <property type="molecule type" value="Genomic_DNA"/>
</dbReference>
<dbReference type="PATRIC" id="fig|186479.3.peg.4279"/>
<evidence type="ECO:0000313" key="2">
    <source>
        <dbReference type="EMBL" id="KPV49072.1"/>
    </source>
</evidence>
<sequence length="158" mass="17386">LWQWRGRPGRGLAVALTFAALAEVLILPAPLYRFPAGQLRQPWIGWLRDRPAGAVALLPFPASGAATDYERTAVGMLQAFEHGHPLVNGYSGFFPPDYVKLFAAMQHFPDQASLQLLREHGATYLVAEAGWAAQHEPGYTGLELLYADSDVQVYRLAP</sequence>
<protein>
    <submittedName>
        <fullName evidence="2">Uncharacterized protein</fullName>
    </submittedName>
</protein>
<name>A0A0P9DGH6_9CHLR</name>
<gene>
    <name evidence="2" type="ORF">SE17_34665</name>
</gene>
<feature type="non-terminal residue" evidence="2">
    <location>
        <position position="1"/>
    </location>
</feature>
<organism evidence="2 3">
    <name type="scientific">Kouleothrix aurantiaca</name>
    <dbReference type="NCBI Taxonomy" id="186479"/>
    <lineage>
        <taxon>Bacteria</taxon>
        <taxon>Bacillati</taxon>
        <taxon>Chloroflexota</taxon>
        <taxon>Chloroflexia</taxon>
        <taxon>Chloroflexales</taxon>
        <taxon>Roseiflexineae</taxon>
        <taxon>Roseiflexaceae</taxon>
        <taxon>Kouleothrix</taxon>
    </lineage>
</organism>
<dbReference type="Proteomes" id="UP000050509">
    <property type="component" value="Unassembled WGS sequence"/>
</dbReference>
<accession>A0A0P9DGH6</accession>
<keyword evidence="1" id="KW-1133">Transmembrane helix</keyword>
<keyword evidence="1" id="KW-0812">Transmembrane</keyword>
<comment type="caution">
    <text evidence="2">The sequence shown here is derived from an EMBL/GenBank/DDBJ whole genome shotgun (WGS) entry which is preliminary data.</text>
</comment>
<evidence type="ECO:0000256" key="1">
    <source>
        <dbReference type="SAM" id="Phobius"/>
    </source>
</evidence>
<keyword evidence="1" id="KW-0472">Membrane</keyword>
<feature type="transmembrane region" description="Helical" evidence="1">
    <location>
        <begin position="12"/>
        <end position="32"/>
    </location>
</feature>
<reference evidence="2 3" key="1">
    <citation type="submission" date="2015-09" db="EMBL/GenBank/DDBJ databases">
        <title>Draft genome sequence of Kouleothrix aurantiaca JCM 19913.</title>
        <authorList>
            <person name="Hemp J."/>
        </authorList>
    </citation>
    <scope>NUCLEOTIDE SEQUENCE [LARGE SCALE GENOMIC DNA]</scope>
    <source>
        <strain evidence="2 3">COM-B</strain>
    </source>
</reference>
<keyword evidence="3" id="KW-1185">Reference proteome</keyword>
<proteinExistence type="predicted"/>
<dbReference type="AlphaFoldDB" id="A0A0P9DGH6"/>
<evidence type="ECO:0000313" key="3">
    <source>
        <dbReference type="Proteomes" id="UP000050509"/>
    </source>
</evidence>